<comment type="caution">
    <text evidence="3">The sequence shown here is derived from an EMBL/GenBank/DDBJ whole genome shotgun (WGS) entry which is preliminary data.</text>
</comment>
<sequence>METKNTSKYRRAQKRVKDLKGFYNHLAVYLIVNFIIIGSRLTRLISNADSIANIDFERWLTLNTFSVAFFWGIGLAFHALKVFDFKIFKEWEDRKLKEFMNEEEHTLNDDIKF</sequence>
<accession>A0A5J4J018</accession>
<dbReference type="InterPro" id="IPR025698">
    <property type="entry name" value="2TM_dom"/>
</dbReference>
<gene>
    <name evidence="3" type="ORF">ULMA_12010</name>
</gene>
<feature type="transmembrane region" description="Helical" evidence="1">
    <location>
        <begin position="21"/>
        <end position="39"/>
    </location>
</feature>
<evidence type="ECO:0000256" key="1">
    <source>
        <dbReference type="SAM" id="Phobius"/>
    </source>
</evidence>
<protein>
    <submittedName>
        <fullName evidence="3">Histidine kinase</fullName>
    </submittedName>
</protein>
<dbReference type="AlphaFoldDB" id="A0A5J4J018"/>
<dbReference type="Proteomes" id="UP000326509">
    <property type="component" value="Unassembled WGS sequence"/>
</dbReference>
<keyword evidence="1" id="KW-0472">Membrane</keyword>
<dbReference type="RefSeq" id="WP_151673170.1">
    <property type="nucleotide sequence ID" value="NZ_BKCG01000002.1"/>
</dbReference>
<dbReference type="OrthoDB" id="8965954at2"/>
<evidence type="ECO:0000313" key="3">
    <source>
        <dbReference type="EMBL" id="GER59093.1"/>
    </source>
</evidence>
<keyword evidence="4" id="KW-1185">Reference proteome</keyword>
<dbReference type="EMBL" id="BKCG01000002">
    <property type="protein sequence ID" value="GER59093.1"/>
    <property type="molecule type" value="Genomic_DNA"/>
</dbReference>
<feature type="domain" description="2TM" evidence="2">
    <location>
        <begin position="10"/>
        <end position="101"/>
    </location>
</feature>
<feature type="transmembrane region" description="Helical" evidence="1">
    <location>
        <begin position="59"/>
        <end position="80"/>
    </location>
</feature>
<keyword evidence="1" id="KW-0812">Transmembrane</keyword>
<keyword evidence="1" id="KW-1133">Transmembrane helix</keyword>
<reference evidence="3 4" key="1">
    <citation type="submission" date="2019-08" db="EMBL/GenBank/DDBJ databases">
        <title>Draft genome sequence of Ulvibacter marinus type strain NBRC 109484.</title>
        <authorList>
            <person name="Kawano K."/>
            <person name="Ushijima N."/>
            <person name="Kihara M."/>
            <person name="Itoh H."/>
        </authorList>
    </citation>
    <scope>NUCLEOTIDE SEQUENCE [LARGE SCALE GENOMIC DNA]</scope>
    <source>
        <strain evidence="3 4">NBRC 109484</strain>
    </source>
</reference>
<keyword evidence="3" id="KW-0418">Kinase</keyword>
<evidence type="ECO:0000259" key="2">
    <source>
        <dbReference type="Pfam" id="PF13239"/>
    </source>
</evidence>
<dbReference type="Pfam" id="PF13239">
    <property type="entry name" value="2TM"/>
    <property type="match status" value="1"/>
</dbReference>
<name>A0A5J4J018_9FLAO</name>
<keyword evidence="3" id="KW-0808">Transferase</keyword>
<evidence type="ECO:0000313" key="4">
    <source>
        <dbReference type="Proteomes" id="UP000326509"/>
    </source>
</evidence>
<organism evidence="3 4">
    <name type="scientific">Patiriisocius marinus</name>
    <dbReference type="NCBI Taxonomy" id="1397112"/>
    <lineage>
        <taxon>Bacteria</taxon>
        <taxon>Pseudomonadati</taxon>
        <taxon>Bacteroidota</taxon>
        <taxon>Flavobacteriia</taxon>
        <taxon>Flavobacteriales</taxon>
        <taxon>Flavobacteriaceae</taxon>
        <taxon>Patiriisocius</taxon>
    </lineage>
</organism>
<dbReference type="GO" id="GO:0016301">
    <property type="term" value="F:kinase activity"/>
    <property type="evidence" value="ECO:0007669"/>
    <property type="project" value="UniProtKB-KW"/>
</dbReference>
<proteinExistence type="predicted"/>